<proteinExistence type="predicted"/>
<dbReference type="InterPro" id="IPR013783">
    <property type="entry name" value="Ig-like_fold"/>
</dbReference>
<comment type="caution">
    <text evidence="5">The sequence shown here is derived from an EMBL/GenBank/DDBJ whole genome shotgun (WGS) entry which is preliminary data.</text>
</comment>
<dbReference type="InterPro" id="IPR036116">
    <property type="entry name" value="FN3_sf"/>
</dbReference>
<dbReference type="GO" id="GO:0016798">
    <property type="term" value="F:hydrolase activity, acting on glycosyl bonds"/>
    <property type="evidence" value="ECO:0007669"/>
    <property type="project" value="UniProtKB-KW"/>
</dbReference>
<keyword evidence="1" id="KW-0677">Repeat</keyword>
<dbReference type="PROSITE" id="PS50853">
    <property type="entry name" value="FN3"/>
    <property type="match status" value="2"/>
</dbReference>
<protein>
    <recommendedName>
        <fullName evidence="4">Fibronectin type-III domain-containing protein</fullName>
    </recommendedName>
</protein>
<keyword evidence="3" id="KW-0624">Polysaccharide degradation</keyword>
<feature type="domain" description="Fibronectin type-III" evidence="4">
    <location>
        <begin position="224"/>
        <end position="317"/>
    </location>
</feature>
<reference evidence="6" key="1">
    <citation type="submission" date="2017-03" db="EMBL/GenBank/DDBJ databases">
        <authorList>
            <person name="Lund M.B."/>
        </authorList>
    </citation>
    <scope>NUCLEOTIDE SEQUENCE [LARGE SCALE GENOMIC DNA]</scope>
</reference>
<evidence type="ECO:0000256" key="2">
    <source>
        <dbReference type="ARBA" id="ARBA00023295"/>
    </source>
</evidence>
<dbReference type="EMBL" id="NAEP01000069">
    <property type="protein sequence ID" value="PDQ34135.1"/>
    <property type="molecule type" value="Genomic_DNA"/>
</dbReference>
<dbReference type="Pfam" id="PF00041">
    <property type="entry name" value="fn3"/>
    <property type="match status" value="1"/>
</dbReference>
<keyword evidence="3" id="KW-0119">Carbohydrate metabolism</keyword>
<dbReference type="PANTHER" id="PTHR13817">
    <property type="entry name" value="TITIN"/>
    <property type="match status" value="1"/>
</dbReference>
<evidence type="ECO:0000313" key="5">
    <source>
        <dbReference type="EMBL" id="PDQ34135.1"/>
    </source>
</evidence>
<evidence type="ECO:0000313" key="6">
    <source>
        <dbReference type="Proteomes" id="UP000219994"/>
    </source>
</evidence>
<dbReference type="SUPFAM" id="SSF49265">
    <property type="entry name" value="Fibronectin type III"/>
    <property type="match status" value="1"/>
</dbReference>
<dbReference type="SMART" id="SM00060">
    <property type="entry name" value="FN3"/>
    <property type="match status" value="2"/>
</dbReference>
<dbReference type="InterPro" id="IPR003961">
    <property type="entry name" value="FN3_dom"/>
</dbReference>
<evidence type="ECO:0000256" key="3">
    <source>
        <dbReference type="ARBA" id="ARBA00023326"/>
    </source>
</evidence>
<dbReference type="CDD" id="cd00063">
    <property type="entry name" value="FN3"/>
    <property type="match status" value="2"/>
</dbReference>
<keyword evidence="2" id="KW-0326">Glycosidase</keyword>
<feature type="domain" description="Fibronectin type-III" evidence="4">
    <location>
        <begin position="132"/>
        <end position="223"/>
    </location>
</feature>
<dbReference type="Proteomes" id="UP000219994">
    <property type="component" value="Unassembled WGS sequence"/>
</dbReference>
<evidence type="ECO:0000256" key="1">
    <source>
        <dbReference type="ARBA" id="ARBA00022737"/>
    </source>
</evidence>
<organism evidence="5 6">
    <name type="scientific">Candidatus Lumbricidiphila eiseniae</name>
    <dbReference type="NCBI Taxonomy" id="1969409"/>
    <lineage>
        <taxon>Bacteria</taxon>
        <taxon>Bacillati</taxon>
        <taxon>Actinomycetota</taxon>
        <taxon>Actinomycetes</taxon>
        <taxon>Micrococcales</taxon>
        <taxon>Microbacteriaceae</taxon>
        <taxon>Candidatus Lumbricidiphila</taxon>
    </lineage>
</organism>
<sequence length="681" mass="73095">MSDFDTGLAAGYVLRLTITQDTQNDAANSTVVGWSLRIIKGRGSGKWAQGPHYWSVNIGGTPASGQISAYNFRSYQDLVLGSGQVSLGHDAAGYLTASTTGSWNDNNRWGELGDGEVGGHVTFSRIPKVPDAPTPISIDQVTSSSLRYRFHGNADNGAGILQWQAQCAQDSEFSAGAQTLSSDGTTTFSNLVPGYTYWVRSRGRNSQGWSPWSGSLSTSVGLPAPTLTGWTQNSSGHLVATWSPPTATNGLIGYRLQLALDANFSAGVQNFDLDNVLTHTVTGLAGGRVYYARVAARTAGGTNAYSTLRHSLLVLAAGDLDGWTRTGTVPAPISSYTTEGLRRGTIGTTQALWVESVSQGSTTLPDTVGIQKTLTGLTAGRAYRFEAAATLENTPLARSYQLRVVGESTAPPVTLTTTPTSLGFIEFVADTTTVTLQILLATPVTVPGPSDAVERVAFHTIRLLELRTDYPQRLRETVLESDLATHFDLACNSVGASWHVGRDGITRFLLPATALPTAAVFSDQPDATAHSYIDITAGHDTKALTNRLVVTNYGVDQTRQNEQNDELVMVSQASITAYGTRSQTLRTNLYSQPPYDTSLTERLGRILDARNQPALLVAQLRINAQQNLTMASSLDVGQRITVRFNTVVQDSQIIAISHNIQPTRWLITLDLHPLRNPHGAT</sequence>
<gene>
    <name evidence="5" type="ORF">B5766_12955</name>
</gene>
<accession>A0A2A6FMM5</accession>
<evidence type="ECO:0000259" key="4">
    <source>
        <dbReference type="PROSITE" id="PS50853"/>
    </source>
</evidence>
<dbReference type="AlphaFoldDB" id="A0A2A6FMM5"/>
<dbReference type="Gene3D" id="2.60.40.10">
    <property type="entry name" value="Immunoglobulins"/>
    <property type="match status" value="2"/>
</dbReference>
<dbReference type="GO" id="GO:0000272">
    <property type="term" value="P:polysaccharide catabolic process"/>
    <property type="evidence" value="ECO:0007669"/>
    <property type="project" value="UniProtKB-KW"/>
</dbReference>
<name>A0A2A6FMM5_9MICO</name>
<dbReference type="InterPro" id="IPR050964">
    <property type="entry name" value="Striated_Muscle_Regulatory"/>
</dbReference>
<keyword evidence="2" id="KW-0378">Hydrolase</keyword>
<dbReference type="PANTHER" id="PTHR13817:SF166">
    <property type="entry name" value="NEURONAL IGCAM-RELATED"/>
    <property type="match status" value="1"/>
</dbReference>